<feature type="coiled-coil region" evidence="4">
    <location>
        <begin position="393"/>
        <end position="423"/>
    </location>
</feature>
<name>A0A0R2JQM0_9LACO</name>
<dbReference type="PANTHER" id="PTHR32114">
    <property type="entry name" value="ABC TRANSPORTER ABCH.3"/>
    <property type="match status" value="1"/>
</dbReference>
<evidence type="ECO:0000256" key="3">
    <source>
        <dbReference type="ARBA" id="ARBA00013368"/>
    </source>
</evidence>
<dbReference type="PANTHER" id="PTHR32114:SF2">
    <property type="entry name" value="ABC TRANSPORTER ABCH.3"/>
    <property type="match status" value="1"/>
</dbReference>
<evidence type="ECO:0000313" key="7">
    <source>
        <dbReference type="Proteomes" id="UP000051673"/>
    </source>
</evidence>
<dbReference type="GO" id="GO:0006302">
    <property type="term" value="P:double-strand break repair"/>
    <property type="evidence" value="ECO:0007669"/>
    <property type="project" value="InterPro"/>
</dbReference>
<accession>A0A0R2JQM0</accession>
<keyword evidence="4" id="KW-0175">Coiled coil</keyword>
<feature type="coiled-coil region" evidence="4">
    <location>
        <begin position="626"/>
        <end position="729"/>
    </location>
</feature>
<dbReference type="RefSeq" id="WP_057787486.1">
    <property type="nucleotide sequence ID" value="NZ_JQCD01000024.1"/>
</dbReference>
<evidence type="ECO:0000313" key="6">
    <source>
        <dbReference type="EMBL" id="KRN76791.1"/>
    </source>
</evidence>
<dbReference type="InterPro" id="IPR038729">
    <property type="entry name" value="Rad50/SbcC_AAA"/>
</dbReference>
<dbReference type="Pfam" id="PF13558">
    <property type="entry name" value="SbcC_Walker_B"/>
    <property type="match status" value="1"/>
</dbReference>
<organism evidence="6 7">
    <name type="scientific">Weissella minor</name>
    <dbReference type="NCBI Taxonomy" id="1620"/>
    <lineage>
        <taxon>Bacteria</taxon>
        <taxon>Bacillati</taxon>
        <taxon>Bacillota</taxon>
        <taxon>Bacilli</taxon>
        <taxon>Lactobacillales</taxon>
        <taxon>Lactobacillaceae</taxon>
        <taxon>Weissella</taxon>
    </lineage>
</organism>
<dbReference type="GO" id="GO:0004527">
    <property type="term" value="F:exonuclease activity"/>
    <property type="evidence" value="ECO:0007669"/>
    <property type="project" value="UniProtKB-KW"/>
</dbReference>
<evidence type="ECO:0000259" key="5">
    <source>
        <dbReference type="Pfam" id="PF13476"/>
    </source>
</evidence>
<gene>
    <name evidence="6" type="ORF">IV67_GL000299</name>
</gene>
<feature type="coiled-coil region" evidence="4">
    <location>
        <begin position="458"/>
        <end position="516"/>
    </location>
</feature>
<dbReference type="AlphaFoldDB" id="A0A0R2JQM0"/>
<dbReference type="STRING" id="1620.IV67_GL000299"/>
<feature type="coiled-coil region" evidence="4">
    <location>
        <begin position="790"/>
        <end position="839"/>
    </location>
</feature>
<dbReference type="InterPro" id="IPR027417">
    <property type="entry name" value="P-loop_NTPase"/>
</dbReference>
<keyword evidence="6" id="KW-0378">Hydrolase</keyword>
<comment type="similarity">
    <text evidence="1">Belongs to the SMC family. SbcC subfamily.</text>
</comment>
<sequence>MRPLKLNMHYFGPYADTEIDFTRFSESSLFLITGDTGAGKTTMFDAMTYALYGTTSGDRTAETMRSEFATPDQLTSVRFTFEHNGHFYQIEREPKQRIRAKRKQAKGDGLTNYAATVALSELDQDLSKPIKHMATKQKEANQMITELLHLTDEQFRKIILLPQNQFRDFLAAKSDDKLAILRSLYGSEIFEAFTNDLKNQSKQAQADLQTIVSRRDQIFEQLPEIEDAPVFEGAFTDKLAVLEAVVLTQQKKLADLVDIDQKAEKVYQELQATLLRGQTLQADFEQKTALEAQLTKLNAQKSDIAMKRKSLDDLNWVANHLPLIQKVEQNEKDLAHGQQALLDLQANEKKLSASSQQEKARLATAMKRVDEIDEMRQTIETIQNQLLPQAKRKAELEAELVTLKDTQTKLQQDVDAHKQAQKEQLDLQNDLQAKLTALGAVDQHLQALQNLRVPLDRYANLVERIEENQKAVDAANEKVEQAQKTLAQQQTILTNAEQARDAKKDLRKKALIAQLQQDLTEGEPCPICGVVYTGQAEHLDAENAALDLKQVMAEVDQAQSDYEQAQQQVNKTQLELTHELEQMTQLQHDQSDLVSEQKANKASIIADAQTLGFEAFKANEPLQATFDALSDDLNQKQAQAQQLQHELQTAEQDLNALVLALTKATQNLENHAQQITQTQTLLADFDKDLADVATYQARLSKMQSEIKAYDEAVNEIKAALAKLDGQLSENDRQRHDQHAKQQDNLAEQAQLHLELNQILAKQDAYQMQTFAENSHLLQVDDPRDDLRTIVQSYESDLAHTKEALTQLNEKIGEQAMPDIAALTEQVQVANDKHKAAQETVQTQKIVTHEFEKSVADAKHLQKQWLEQQAGNADLIALTNAVDGNNDAKMRLEPYILQAFLNQVLEYANGHYIGQFSGNRYTFKLSNEHSGRANQNGLDINVLDSESNQLRSTSTLSGGESFIAALSIALSMAEVVQLRAGGAQIDALFIDEGFGSLDGQTLEQAMEALGNIEKSGRLVGVISHVESMKQQILQQIQVKKLGNGQSDIKYQQA</sequence>
<keyword evidence="6" id="KW-0269">Exonuclease</keyword>
<keyword evidence="7" id="KW-1185">Reference proteome</keyword>
<comment type="caution">
    <text evidence="6">The sequence shown here is derived from an EMBL/GenBank/DDBJ whole genome shotgun (WGS) entry which is preliminary data.</text>
</comment>
<evidence type="ECO:0000256" key="2">
    <source>
        <dbReference type="ARBA" id="ARBA00011322"/>
    </source>
</evidence>
<reference evidence="6 7" key="1">
    <citation type="journal article" date="2015" name="Genome Announc.">
        <title>Expanding the biotechnology potential of lactobacilli through comparative genomics of 213 strains and associated genera.</title>
        <authorList>
            <person name="Sun Z."/>
            <person name="Harris H.M."/>
            <person name="McCann A."/>
            <person name="Guo C."/>
            <person name="Argimon S."/>
            <person name="Zhang W."/>
            <person name="Yang X."/>
            <person name="Jeffery I.B."/>
            <person name="Cooney J.C."/>
            <person name="Kagawa T.F."/>
            <person name="Liu W."/>
            <person name="Song Y."/>
            <person name="Salvetti E."/>
            <person name="Wrobel A."/>
            <person name="Rasinkangas P."/>
            <person name="Parkhill J."/>
            <person name="Rea M.C."/>
            <person name="O'Sullivan O."/>
            <person name="Ritari J."/>
            <person name="Douillard F.P."/>
            <person name="Paul Ross R."/>
            <person name="Yang R."/>
            <person name="Briner A.E."/>
            <person name="Felis G.E."/>
            <person name="de Vos W.M."/>
            <person name="Barrangou R."/>
            <person name="Klaenhammer T.R."/>
            <person name="Caufield P.W."/>
            <person name="Cui Y."/>
            <person name="Zhang H."/>
            <person name="O'Toole P.W."/>
        </authorList>
    </citation>
    <scope>NUCLEOTIDE SEQUENCE [LARGE SCALE GENOMIC DNA]</scope>
    <source>
        <strain evidence="6 7">DSM 20014</strain>
    </source>
</reference>
<dbReference type="EMBL" id="JQCD01000024">
    <property type="protein sequence ID" value="KRN76791.1"/>
    <property type="molecule type" value="Genomic_DNA"/>
</dbReference>
<keyword evidence="6" id="KW-0540">Nuclease</keyword>
<comment type="subunit">
    <text evidence="2">Heterodimer of SbcC and SbcD.</text>
</comment>
<dbReference type="PATRIC" id="fig|1620.3.peg.304"/>
<dbReference type="Gene3D" id="3.40.50.300">
    <property type="entry name" value="P-loop containing nucleotide triphosphate hydrolases"/>
    <property type="match status" value="2"/>
</dbReference>
<dbReference type="Proteomes" id="UP000051673">
    <property type="component" value="Unassembled WGS sequence"/>
</dbReference>
<evidence type="ECO:0000256" key="4">
    <source>
        <dbReference type="SAM" id="Coils"/>
    </source>
</evidence>
<dbReference type="Pfam" id="PF13476">
    <property type="entry name" value="AAA_23"/>
    <property type="match status" value="1"/>
</dbReference>
<evidence type="ECO:0000256" key="1">
    <source>
        <dbReference type="ARBA" id="ARBA00006930"/>
    </source>
</evidence>
<feature type="domain" description="Rad50/SbcC-type AAA" evidence="5">
    <location>
        <begin position="5"/>
        <end position="222"/>
    </location>
</feature>
<proteinExistence type="inferred from homology"/>
<protein>
    <recommendedName>
        <fullName evidence="3">Nuclease SbcCD subunit C</fullName>
    </recommendedName>
</protein>
<dbReference type="OrthoDB" id="9795626at2"/>
<dbReference type="SUPFAM" id="SSF52540">
    <property type="entry name" value="P-loop containing nucleoside triphosphate hydrolases"/>
    <property type="match status" value="1"/>
</dbReference>
<feature type="coiled-coil region" evidence="4">
    <location>
        <begin position="541"/>
        <end position="582"/>
    </location>
</feature>
<dbReference type="GO" id="GO:0016887">
    <property type="term" value="F:ATP hydrolysis activity"/>
    <property type="evidence" value="ECO:0007669"/>
    <property type="project" value="InterPro"/>
</dbReference>